<protein>
    <submittedName>
        <fullName evidence="1">Uncharacterized protein</fullName>
    </submittedName>
</protein>
<evidence type="ECO:0000313" key="2">
    <source>
        <dbReference type="Proteomes" id="UP000199323"/>
    </source>
</evidence>
<evidence type="ECO:0000313" key="1">
    <source>
        <dbReference type="EMBL" id="SFF39994.1"/>
    </source>
</evidence>
<dbReference type="EMBL" id="FONG01000013">
    <property type="protein sequence ID" value="SFF39994.1"/>
    <property type="molecule type" value="Genomic_DNA"/>
</dbReference>
<proteinExistence type="predicted"/>
<keyword evidence="2" id="KW-1185">Reference proteome</keyword>
<reference evidence="2" key="1">
    <citation type="submission" date="2016-10" db="EMBL/GenBank/DDBJ databases">
        <authorList>
            <person name="Varghese N."/>
            <person name="Submissions S."/>
        </authorList>
    </citation>
    <scope>NUCLEOTIDE SEQUENCE [LARGE SCALE GENOMIC DNA]</scope>
    <source>
        <strain evidence="2">CGMCC 4.3510</strain>
    </source>
</reference>
<accession>A0A1I2ICN9</accession>
<dbReference type="RefSeq" id="WP_093715336.1">
    <property type="nucleotide sequence ID" value="NZ_FONG01000013.1"/>
</dbReference>
<dbReference type="AlphaFoldDB" id="A0A1I2ICN9"/>
<organism evidence="1 2">
    <name type="scientific">Actinacidiphila alni</name>
    <dbReference type="NCBI Taxonomy" id="380248"/>
    <lineage>
        <taxon>Bacteria</taxon>
        <taxon>Bacillati</taxon>
        <taxon>Actinomycetota</taxon>
        <taxon>Actinomycetes</taxon>
        <taxon>Kitasatosporales</taxon>
        <taxon>Streptomycetaceae</taxon>
        <taxon>Actinacidiphila</taxon>
    </lineage>
</organism>
<name>A0A1I2ICN9_9ACTN</name>
<dbReference type="Proteomes" id="UP000199323">
    <property type="component" value="Unassembled WGS sequence"/>
</dbReference>
<gene>
    <name evidence="1" type="ORF">SAMN05216251_11375</name>
</gene>
<sequence length="71" mass="7225">MTAPTAVDDTASYRPVPLRTLLALAGLRRSVSDLGAGPQVMSSAHTAQLDSVLAALRLVPRAAGGSPAEVE</sequence>